<dbReference type="Pfam" id="PF00795">
    <property type="entry name" value="CN_hydrolase"/>
    <property type="match status" value="1"/>
</dbReference>
<dbReference type="InterPro" id="IPR003010">
    <property type="entry name" value="C-N_Hydrolase"/>
</dbReference>
<gene>
    <name evidence="4" type="primary">nit</name>
    <name evidence="4" type="ORF">SAMEA4364220_01395</name>
</gene>
<feature type="active site" description="Proton acceptor" evidence="2">
    <location>
        <position position="47"/>
    </location>
</feature>
<keyword evidence="5" id="KW-1185">Reference proteome</keyword>
<dbReference type="InterPro" id="IPR000132">
    <property type="entry name" value="Nitrilase/CN_hydratase_CS"/>
</dbReference>
<protein>
    <submittedName>
        <fullName evidence="4">Nitrilase</fullName>
        <ecNumber evidence="4">3.5.5.1</ecNumber>
    </submittedName>
</protein>
<sequence length="332" mass="37098">MAKYPKYKVAAVQAAPVYLDLDATVKKSVKIIEEAAANGAKLIGFPEGFLPGYPWFAFLGRALDYVPKFYHKLYLNAVEVPSDALAKISQAARDNDIYVCISGSEKDGGSLYLTQFWFNNKGDLMGKHRKMRVSVAERLIWGDGSGSMMPVFDTELGRLGGGQCWEHDVALDIAAMNAQNEQVHVASWPGFFDDDIASKAYAIQTGTFVLMTSSVYNDELYNMLCTDENGNLEEERLAYFKTLKQGHTAIIGPDGNLVSDYVPSGQEGIAYADIDLEDIIDYKYGFDAAGHYRNHYLTLNFYRKPHPFCNFIGEDSQEPIAYDELQPYAEEK</sequence>
<accession>A0A239TTP9</accession>
<name>A0A239TTP9_9FIRM</name>
<dbReference type="GeneID" id="78507394"/>
<dbReference type="EMBL" id="LT906446">
    <property type="protein sequence ID" value="SNV01187.1"/>
    <property type="molecule type" value="Genomic_DNA"/>
</dbReference>
<dbReference type="Gene3D" id="3.60.110.10">
    <property type="entry name" value="Carbon-nitrogen hydrolase"/>
    <property type="match status" value="1"/>
</dbReference>
<evidence type="ECO:0000313" key="4">
    <source>
        <dbReference type="EMBL" id="SNV01187.1"/>
    </source>
</evidence>
<evidence type="ECO:0000256" key="2">
    <source>
        <dbReference type="PROSITE-ProRule" id="PRU10139"/>
    </source>
</evidence>
<dbReference type="eggNOG" id="COG0388">
    <property type="taxonomic scope" value="Bacteria"/>
</dbReference>
<dbReference type="InterPro" id="IPR044149">
    <property type="entry name" value="Nitrilases_CHs"/>
</dbReference>
<evidence type="ECO:0000259" key="3">
    <source>
        <dbReference type="PROSITE" id="PS50263"/>
    </source>
</evidence>
<dbReference type="AlphaFoldDB" id="A0A239TTP9"/>
<dbReference type="SUPFAM" id="SSF56317">
    <property type="entry name" value="Carbon-nitrogen hydrolase"/>
    <property type="match status" value="1"/>
</dbReference>
<dbReference type="PANTHER" id="PTHR46044">
    <property type="entry name" value="NITRILASE"/>
    <property type="match status" value="1"/>
</dbReference>
<dbReference type="PROSITE" id="PS50263">
    <property type="entry name" value="CN_HYDROLASE"/>
    <property type="match status" value="1"/>
</dbReference>
<reference evidence="4 5" key="1">
    <citation type="submission" date="2017-06" db="EMBL/GenBank/DDBJ databases">
        <authorList>
            <consortium name="Pathogen Informatics"/>
        </authorList>
    </citation>
    <scope>NUCLEOTIDE SEQUENCE [LARGE SCALE GENOMIC DNA]</scope>
    <source>
        <strain evidence="4 5">NCTC10570</strain>
    </source>
</reference>
<dbReference type="GO" id="GO:0051410">
    <property type="term" value="P:detoxification of nitrogen compound"/>
    <property type="evidence" value="ECO:0007669"/>
    <property type="project" value="TreeGrafter"/>
</dbReference>
<feature type="domain" description="CN hydrolase" evidence="3">
    <location>
        <begin position="7"/>
        <end position="276"/>
    </location>
</feature>
<dbReference type="Proteomes" id="UP000215383">
    <property type="component" value="Chromosome 1"/>
</dbReference>
<evidence type="ECO:0000313" key="5">
    <source>
        <dbReference type="Proteomes" id="UP000215383"/>
    </source>
</evidence>
<dbReference type="GO" id="GO:0000257">
    <property type="term" value="F:nitrilase activity"/>
    <property type="evidence" value="ECO:0007669"/>
    <property type="project" value="UniProtKB-EC"/>
</dbReference>
<dbReference type="EC" id="3.5.5.1" evidence="4"/>
<evidence type="ECO:0000256" key="1">
    <source>
        <dbReference type="ARBA" id="ARBA00008129"/>
    </source>
</evidence>
<dbReference type="GO" id="GO:0018822">
    <property type="term" value="F:nitrile hydratase activity"/>
    <property type="evidence" value="ECO:0007669"/>
    <property type="project" value="TreeGrafter"/>
</dbReference>
<dbReference type="InterPro" id="IPR036526">
    <property type="entry name" value="C-N_Hydrolase_sf"/>
</dbReference>
<proteinExistence type="inferred from homology"/>
<dbReference type="CDD" id="cd07564">
    <property type="entry name" value="nitrilases_CHs"/>
    <property type="match status" value="1"/>
</dbReference>
<dbReference type="PANTHER" id="PTHR46044:SF1">
    <property type="entry name" value="CN HYDROLASE DOMAIN-CONTAINING PROTEIN"/>
    <property type="match status" value="1"/>
</dbReference>
<dbReference type="RefSeq" id="WP_027889431.1">
    <property type="nucleotide sequence ID" value="NZ_LT906446.1"/>
</dbReference>
<organism evidence="4 5">
    <name type="scientific">Megamonas hypermegale</name>
    <dbReference type="NCBI Taxonomy" id="158847"/>
    <lineage>
        <taxon>Bacteria</taxon>
        <taxon>Bacillati</taxon>
        <taxon>Bacillota</taxon>
        <taxon>Negativicutes</taxon>
        <taxon>Selenomonadales</taxon>
        <taxon>Selenomonadaceae</taxon>
        <taxon>Megamonas</taxon>
    </lineage>
</organism>
<comment type="similarity">
    <text evidence="1">Belongs to the carbon-nitrogen hydrolase superfamily. Nitrilase family.</text>
</comment>
<dbReference type="PROSITE" id="PS00920">
    <property type="entry name" value="NITRIL_CHT_1"/>
    <property type="match status" value="1"/>
</dbReference>
<keyword evidence="4" id="KW-0378">Hydrolase</keyword>